<reference evidence="2 3" key="1">
    <citation type="submission" date="2020-05" db="EMBL/GenBank/DDBJ databases">
        <title>Vigna angularis (adzuki bean) Var. LongXiaoDou No. 4 denovo assembly.</title>
        <authorList>
            <person name="Xiang H."/>
        </authorList>
    </citation>
    <scope>NUCLEOTIDE SEQUENCE [LARGE SCALE GENOMIC DNA]</scope>
    <source>
        <tissue evidence="2">Leaf</tissue>
    </source>
</reference>
<evidence type="ECO:0000256" key="1">
    <source>
        <dbReference type="SAM" id="MobiDB-lite"/>
    </source>
</evidence>
<dbReference type="InterPro" id="IPR021109">
    <property type="entry name" value="Peptidase_aspartic_dom_sf"/>
</dbReference>
<feature type="compositionally biased region" description="Low complexity" evidence="1">
    <location>
        <begin position="49"/>
        <end position="68"/>
    </location>
</feature>
<dbReference type="CDD" id="cd00303">
    <property type="entry name" value="retropepsin_like"/>
    <property type="match status" value="1"/>
</dbReference>
<sequence>MCELCGGDHINGQCAFLVEALEDANFMANQFPYRQGNFNQGWKPHPSIGQGQSGKAGQSGQFSKKQQQPTLWQQIATLNERSIRMEETLQQFIQTIESTQKSTDGAIKNFEMQMGQITKQLEERLEKIFGANTEVNPREECKVLVSANVETVELEREKEKEERKKREKEKEERTEKEEIREINSDILPFPTDHEKQFDFTKNFKMLDDDVPFKEVLQHIAVYTKPEEEVSIKKRRRDDETKKYKAVKKKPFPPKAKDPGGFSIPCVIGKKRIKKDLLDLGSSVNLMPYSLLEQIGDLDVKPIKMKLLMADGSSKNPYGIAEDVIVCVGKLQFLVDFLVMEMEDERIPIILGRPFMKTAKVIIDVDEGIVVF</sequence>
<dbReference type="AlphaFoldDB" id="A0A8T0JV27"/>
<name>A0A8T0JV27_PHAAN</name>
<accession>A0A8T0JV27</accession>
<feature type="region of interest" description="Disordered" evidence="1">
    <location>
        <begin position="37"/>
        <end position="69"/>
    </location>
</feature>
<feature type="region of interest" description="Disordered" evidence="1">
    <location>
        <begin position="154"/>
        <end position="177"/>
    </location>
</feature>
<dbReference type="SUPFAM" id="SSF50630">
    <property type="entry name" value="Acid proteases"/>
    <property type="match status" value="1"/>
</dbReference>
<proteinExistence type="predicted"/>
<dbReference type="EMBL" id="JABFOF010000008">
    <property type="protein sequence ID" value="KAG2384466.1"/>
    <property type="molecule type" value="Genomic_DNA"/>
</dbReference>
<evidence type="ECO:0008006" key="4">
    <source>
        <dbReference type="Google" id="ProtNLM"/>
    </source>
</evidence>
<dbReference type="PANTHER" id="PTHR33067">
    <property type="entry name" value="RNA-DIRECTED DNA POLYMERASE-RELATED"/>
    <property type="match status" value="1"/>
</dbReference>
<comment type="caution">
    <text evidence="2">The sequence shown here is derived from an EMBL/GenBank/DDBJ whole genome shotgun (WGS) entry which is preliminary data.</text>
</comment>
<protein>
    <recommendedName>
        <fullName evidence="4">Aspartic peptidase DDI1-type domain-containing protein</fullName>
    </recommendedName>
</protein>
<organism evidence="2 3">
    <name type="scientific">Phaseolus angularis</name>
    <name type="common">Azuki bean</name>
    <name type="synonym">Vigna angularis</name>
    <dbReference type="NCBI Taxonomy" id="3914"/>
    <lineage>
        <taxon>Eukaryota</taxon>
        <taxon>Viridiplantae</taxon>
        <taxon>Streptophyta</taxon>
        <taxon>Embryophyta</taxon>
        <taxon>Tracheophyta</taxon>
        <taxon>Spermatophyta</taxon>
        <taxon>Magnoliopsida</taxon>
        <taxon>eudicotyledons</taxon>
        <taxon>Gunneridae</taxon>
        <taxon>Pentapetalae</taxon>
        <taxon>rosids</taxon>
        <taxon>fabids</taxon>
        <taxon>Fabales</taxon>
        <taxon>Fabaceae</taxon>
        <taxon>Papilionoideae</taxon>
        <taxon>50 kb inversion clade</taxon>
        <taxon>NPAAA clade</taxon>
        <taxon>indigoferoid/millettioid clade</taxon>
        <taxon>Phaseoleae</taxon>
        <taxon>Vigna</taxon>
    </lineage>
</organism>
<evidence type="ECO:0000313" key="3">
    <source>
        <dbReference type="Proteomes" id="UP000743370"/>
    </source>
</evidence>
<evidence type="ECO:0000313" key="2">
    <source>
        <dbReference type="EMBL" id="KAG2384466.1"/>
    </source>
</evidence>
<dbReference type="PANTHER" id="PTHR33067:SF9">
    <property type="entry name" value="RNA-DIRECTED DNA POLYMERASE"/>
    <property type="match status" value="1"/>
</dbReference>
<dbReference type="Proteomes" id="UP000743370">
    <property type="component" value="Unassembled WGS sequence"/>
</dbReference>
<gene>
    <name evidence="2" type="ORF">HKW66_Vig0147700</name>
</gene>
<dbReference type="Gene3D" id="2.40.70.10">
    <property type="entry name" value="Acid Proteases"/>
    <property type="match status" value="1"/>
</dbReference>